<accession>A0A5P8WGF2</accession>
<feature type="transmembrane region" description="Helical" evidence="3">
    <location>
        <begin position="48"/>
        <end position="69"/>
    </location>
</feature>
<gene>
    <name evidence="5" type="ORF">GXM_09184</name>
</gene>
<dbReference type="Pfam" id="PF00487">
    <property type="entry name" value="FA_desaturase"/>
    <property type="match status" value="1"/>
</dbReference>
<evidence type="ECO:0000259" key="4">
    <source>
        <dbReference type="Pfam" id="PF00487"/>
    </source>
</evidence>
<sequence>MVMKVFSTKGIVVSYYINRKKPLWNVIALFYILSGYCGGLVLLVVANIWLNILGVILFTHSLALSAYFSHEFMHGTIFTNMRWNVVGGNIMLWLNGGCYARFKDLAQEHIFHHVNKVDSVVFDLAAFINNLPRPIRSLILALEWLYFPVISLIFQFWALTAPFWNPKRRNERMRVIILLIVRGLLFTLLGLASLKALVLYFLAYSGMITILRFIDAFQHTYETYPVGLPFPKRNDAYEQANTFTTLISHRYWWLNLLVLNFGYHNAHHALMKCSWHNLHELDRNLFAGQQTHHLTLSQLLKNYHRFRIARLFLGQGTAVDKQGNLKLNNFYGAIGVSFLVKA</sequence>
<feature type="transmembrane region" description="Helical" evidence="3">
    <location>
        <begin position="176"/>
        <end position="203"/>
    </location>
</feature>
<dbReference type="AlphaFoldDB" id="A0A5P8WGF2"/>
<comment type="cofactor">
    <cofactor evidence="1">
        <name>Fe(2+)</name>
        <dbReference type="ChEBI" id="CHEBI:29033"/>
    </cofactor>
</comment>
<name>A0A5P8WGF2_9NOSO</name>
<keyword evidence="3" id="KW-1133">Transmembrane helix</keyword>
<dbReference type="InterPro" id="IPR005804">
    <property type="entry name" value="FA_desaturase_dom"/>
</dbReference>
<feature type="transmembrane region" description="Helical" evidence="3">
    <location>
        <begin position="23"/>
        <end position="42"/>
    </location>
</feature>
<keyword evidence="3" id="KW-0812">Transmembrane</keyword>
<comment type="similarity">
    <text evidence="2">Belongs to the fatty acid desaturase type 2 family.</text>
</comment>
<feature type="transmembrane region" description="Helical" evidence="3">
    <location>
        <begin position="144"/>
        <end position="164"/>
    </location>
</feature>
<organism evidence="5 6">
    <name type="scientific">Nostoc sphaeroides CCNUC1</name>
    <dbReference type="NCBI Taxonomy" id="2653204"/>
    <lineage>
        <taxon>Bacteria</taxon>
        <taxon>Bacillati</taxon>
        <taxon>Cyanobacteriota</taxon>
        <taxon>Cyanophyceae</taxon>
        <taxon>Nostocales</taxon>
        <taxon>Nostocaceae</taxon>
        <taxon>Nostoc</taxon>
    </lineage>
</organism>
<evidence type="ECO:0000256" key="1">
    <source>
        <dbReference type="ARBA" id="ARBA00001954"/>
    </source>
</evidence>
<keyword evidence="3" id="KW-0472">Membrane</keyword>
<evidence type="ECO:0000256" key="3">
    <source>
        <dbReference type="SAM" id="Phobius"/>
    </source>
</evidence>
<dbReference type="KEGG" id="nsh:GXM_09184"/>
<reference evidence="5 6" key="1">
    <citation type="submission" date="2019-10" db="EMBL/GenBank/DDBJ databases">
        <title>Genomic and transcriptomic insights into the perfect genentic adaptation of a filamentous nitrogen-fixing cyanobacterium to rice fields.</title>
        <authorList>
            <person name="Chen Z."/>
        </authorList>
    </citation>
    <scope>NUCLEOTIDE SEQUENCE [LARGE SCALE GENOMIC DNA]</scope>
    <source>
        <strain evidence="5">CCNUC1</strain>
    </source>
</reference>
<evidence type="ECO:0000256" key="2">
    <source>
        <dbReference type="ARBA" id="ARBA00008749"/>
    </source>
</evidence>
<evidence type="ECO:0000313" key="6">
    <source>
        <dbReference type="Proteomes" id="UP000326678"/>
    </source>
</evidence>
<dbReference type="GO" id="GO:0006629">
    <property type="term" value="P:lipid metabolic process"/>
    <property type="evidence" value="ECO:0007669"/>
    <property type="project" value="InterPro"/>
</dbReference>
<dbReference type="EMBL" id="CP045227">
    <property type="protein sequence ID" value="QFS51690.1"/>
    <property type="molecule type" value="Genomic_DNA"/>
</dbReference>
<keyword evidence="6" id="KW-1185">Reference proteome</keyword>
<feature type="transmembrane region" description="Helical" evidence="3">
    <location>
        <begin position="81"/>
        <end position="102"/>
    </location>
</feature>
<proteinExistence type="inferred from homology"/>
<dbReference type="RefSeq" id="WP_225892597.1">
    <property type="nucleotide sequence ID" value="NZ_CP045227.1"/>
</dbReference>
<feature type="domain" description="Fatty acid desaturase" evidence="4">
    <location>
        <begin position="49"/>
        <end position="296"/>
    </location>
</feature>
<protein>
    <submittedName>
        <fullName evidence="5">Fatty acid desaturase</fullName>
    </submittedName>
</protein>
<evidence type="ECO:0000313" key="5">
    <source>
        <dbReference type="EMBL" id="QFS51690.1"/>
    </source>
</evidence>
<dbReference type="Proteomes" id="UP000326678">
    <property type="component" value="Chromosome Gxm2"/>
</dbReference>